<gene>
    <name evidence="8" type="ORF">C1SCF055_LOCUS22850</name>
</gene>
<dbReference type="EMBL" id="CAMXCT010002198">
    <property type="protein sequence ID" value="CAI3996364.1"/>
    <property type="molecule type" value="Genomic_DNA"/>
</dbReference>
<dbReference type="Pfam" id="PF20179">
    <property type="entry name" value="MSS51_C"/>
    <property type="match status" value="1"/>
</dbReference>
<dbReference type="EMBL" id="CAMXCT030002198">
    <property type="protein sequence ID" value="CAL4783676.1"/>
    <property type="molecule type" value="Genomic_DNA"/>
</dbReference>
<dbReference type="EMBL" id="CAMXCT020002198">
    <property type="protein sequence ID" value="CAL1149739.1"/>
    <property type="molecule type" value="Genomic_DNA"/>
</dbReference>
<evidence type="ECO:0000256" key="3">
    <source>
        <dbReference type="ARBA" id="ARBA00022801"/>
    </source>
</evidence>
<feature type="domain" description="PPM-type phosphatase" evidence="7">
    <location>
        <begin position="14"/>
        <end position="477"/>
    </location>
</feature>
<dbReference type="OrthoDB" id="10264738at2759"/>
<evidence type="ECO:0000313" key="8">
    <source>
        <dbReference type="EMBL" id="CAI3996364.1"/>
    </source>
</evidence>
<reference evidence="8" key="1">
    <citation type="submission" date="2022-10" db="EMBL/GenBank/DDBJ databases">
        <authorList>
            <person name="Chen Y."/>
            <person name="Dougan E. K."/>
            <person name="Chan C."/>
            <person name="Rhodes N."/>
            <person name="Thang M."/>
        </authorList>
    </citation>
    <scope>NUCLEOTIDE SEQUENCE</scope>
</reference>
<keyword evidence="4 5" id="KW-0904">Protein phosphatase</keyword>
<feature type="region of interest" description="Disordered" evidence="6">
    <location>
        <begin position="1"/>
        <end position="20"/>
    </location>
</feature>
<organism evidence="8">
    <name type="scientific">Cladocopium goreaui</name>
    <dbReference type="NCBI Taxonomy" id="2562237"/>
    <lineage>
        <taxon>Eukaryota</taxon>
        <taxon>Sar</taxon>
        <taxon>Alveolata</taxon>
        <taxon>Dinophyceae</taxon>
        <taxon>Suessiales</taxon>
        <taxon>Symbiodiniaceae</taxon>
        <taxon>Cladocopium</taxon>
    </lineage>
</organism>
<comment type="caution">
    <text evidence="8">The sequence shown here is derived from an EMBL/GenBank/DDBJ whole genome shotgun (WGS) entry which is preliminary data.</text>
</comment>
<dbReference type="GO" id="GO:0016020">
    <property type="term" value="C:membrane"/>
    <property type="evidence" value="ECO:0007669"/>
    <property type="project" value="UniProtKB-SubCell"/>
</dbReference>
<proteinExistence type="inferred from homology"/>
<dbReference type="GO" id="GO:0004721">
    <property type="term" value="F:phosphoprotein phosphatase activity"/>
    <property type="evidence" value="ECO:0007669"/>
    <property type="project" value="UniProtKB-KW"/>
</dbReference>
<dbReference type="InterPro" id="IPR046824">
    <property type="entry name" value="Mss51-like_C"/>
</dbReference>
<keyword evidence="2" id="KW-0479">Metal-binding</keyword>
<dbReference type="AlphaFoldDB" id="A0A9P1G0E3"/>
<dbReference type="SMART" id="SM00332">
    <property type="entry name" value="PP2Cc"/>
    <property type="match status" value="1"/>
</dbReference>
<keyword evidence="10" id="KW-1185">Reference proteome</keyword>
<comment type="subcellular location">
    <subcellularLocation>
        <location evidence="1">Membrane</location>
        <topology evidence="1">Peripheral membrane protein</topology>
    </subcellularLocation>
</comment>
<dbReference type="InterPro" id="IPR001932">
    <property type="entry name" value="PPM-type_phosphatase-like_dom"/>
</dbReference>
<dbReference type="InterPro" id="IPR000222">
    <property type="entry name" value="PP2C_BS"/>
</dbReference>
<evidence type="ECO:0000256" key="1">
    <source>
        <dbReference type="ARBA" id="ARBA00004170"/>
    </source>
</evidence>
<dbReference type="SUPFAM" id="SSF81606">
    <property type="entry name" value="PP2C-like"/>
    <property type="match status" value="1"/>
</dbReference>
<evidence type="ECO:0000313" key="10">
    <source>
        <dbReference type="Proteomes" id="UP001152797"/>
    </source>
</evidence>
<evidence type="ECO:0000259" key="7">
    <source>
        <dbReference type="SMART" id="SM00332"/>
    </source>
</evidence>
<sequence>MGGLLAKPITTKETEDGGDHRGLAFGVSAMQGWREGMEDAHMAIPDFDSERQLGLFGVFDGHGGSAVAKVVAATFPATLKRQKSFIQDPLGWPRQGQYSEALYQTFLAVDDFLDSAKGREEVERVLAAAPPVERDVEEEELRPGPFRTCPGANHPVRAKGEDVGSGWSQEALLSGAGWEALGESTRSFRELYGFPATLAWAALQLKDLPPARHVEVWIIGARSGMEGWLAEEGSWDFLIEIFPTSSWKLCLIGPEMREDLRLGARVEVESARLQGHEWIQKDGLCPDLVVCFNSGIGTLSLSITKPWLLTVAALLKLDVPILFTCFGLKERKGEEFLLRGLFKARVLVDFLENPFRQRPGDRPGCYRSLEEESLSAPEGEAELCNAQLWWAQGSQLSAEELDQVALKAPKVLEELTQSYALQGAHRSWILALKEGNRRVGEAAVENFQIAFNNVDVLRALSKFAKHIADAMVSFIRRHGPHPKAKQCVGKILLAKVRRMLPEGHDDQELSEAVTERMREDYADVFGTAERNSSLRDFLEH</sequence>
<feature type="compositionally biased region" description="Basic and acidic residues" evidence="6">
    <location>
        <begin position="10"/>
        <end position="20"/>
    </location>
</feature>
<evidence type="ECO:0000313" key="9">
    <source>
        <dbReference type="EMBL" id="CAL4783676.1"/>
    </source>
</evidence>
<reference evidence="9 10" key="2">
    <citation type="submission" date="2024-05" db="EMBL/GenBank/DDBJ databases">
        <authorList>
            <person name="Chen Y."/>
            <person name="Shah S."/>
            <person name="Dougan E. K."/>
            <person name="Thang M."/>
            <person name="Chan C."/>
        </authorList>
    </citation>
    <scope>NUCLEOTIDE SEQUENCE [LARGE SCALE GENOMIC DNA]</scope>
</reference>
<comment type="similarity">
    <text evidence="5">Belongs to the PP2C family.</text>
</comment>
<evidence type="ECO:0000256" key="4">
    <source>
        <dbReference type="ARBA" id="ARBA00022912"/>
    </source>
</evidence>
<dbReference type="Proteomes" id="UP001152797">
    <property type="component" value="Unassembled WGS sequence"/>
</dbReference>
<dbReference type="PROSITE" id="PS01032">
    <property type="entry name" value="PPM_1"/>
    <property type="match status" value="1"/>
</dbReference>
<dbReference type="GO" id="GO:0046872">
    <property type="term" value="F:metal ion binding"/>
    <property type="evidence" value="ECO:0007669"/>
    <property type="project" value="UniProtKB-KW"/>
</dbReference>
<name>A0A9P1G0E3_9DINO</name>
<dbReference type="InterPro" id="IPR036457">
    <property type="entry name" value="PPM-type-like_dom_sf"/>
</dbReference>
<keyword evidence="3 5" id="KW-0378">Hydrolase</keyword>
<dbReference type="PANTHER" id="PTHR28069:SF1">
    <property type="entry name" value="PROTEIN MSS51, MITOCHONDRIAL"/>
    <property type="match status" value="1"/>
</dbReference>
<evidence type="ECO:0000256" key="5">
    <source>
        <dbReference type="RuleBase" id="RU003465"/>
    </source>
</evidence>
<dbReference type="PANTHER" id="PTHR28069">
    <property type="entry name" value="GH20023P"/>
    <property type="match status" value="1"/>
</dbReference>
<protein>
    <submittedName>
        <fullName evidence="9">Mitochondrial splicing suppressor 51-like C-terminal domain-containing protein</fullName>
    </submittedName>
</protein>
<evidence type="ECO:0000256" key="2">
    <source>
        <dbReference type="ARBA" id="ARBA00022723"/>
    </source>
</evidence>
<evidence type="ECO:0000256" key="6">
    <source>
        <dbReference type="SAM" id="MobiDB-lite"/>
    </source>
</evidence>
<dbReference type="Gene3D" id="3.60.40.10">
    <property type="entry name" value="PPM-type phosphatase domain"/>
    <property type="match status" value="1"/>
</dbReference>
<dbReference type="Pfam" id="PF00481">
    <property type="entry name" value="PP2C"/>
    <property type="match status" value="1"/>
</dbReference>
<accession>A0A9P1G0E3</accession>